<evidence type="ECO:0000259" key="7">
    <source>
        <dbReference type="PROSITE" id="PS50966"/>
    </source>
</evidence>
<evidence type="ECO:0000256" key="4">
    <source>
        <dbReference type="PROSITE-ProRule" id="PRU00325"/>
    </source>
</evidence>
<keyword evidence="2 4" id="KW-0863">Zinc-finger</keyword>
<keyword evidence="1" id="KW-0479">Metal-binding</keyword>
<dbReference type="PANTHER" id="PTHR31569:SF4">
    <property type="entry name" value="SWIM-TYPE DOMAIN-CONTAINING PROTEIN"/>
    <property type="match status" value="1"/>
</dbReference>
<evidence type="ECO:0000313" key="9">
    <source>
        <dbReference type="Proteomes" id="UP000821853"/>
    </source>
</evidence>
<dbReference type="InterPro" id="IPR048325">
    <property type="entry name" value="ZSWIM3_N"/>
</dbReference>
<feature type="domain" description="PHD-type" evidence="6">
    <location>
        <begin position="901"/>
        <end position="950"/>
    </location>
</feature>
<dbReference type="PROSITE" id="PS01359">
    <property type="entry name" value="ZF_PHD_1"/>
    <property type="match status" value="1"/>
</dbReference>
<dbReference type="SUPFAM" id="SSF57903">
    <property type="entry name" value="FYVE/PHD zinc finger"/>
    <property type="match status" value="1"/>
</dbReference>
<dbReference type="SMART" id="SM00575">
    <property type="entry name" value="ZnF_PMZ"/>
    <property type="match status" value="1"/>
</dbReference>
<evidence type="ECO:0000256" key="1">
    <source>
        <dbReference type="ARBA" id="ARBA00022723"/>
    </source>
</evidence>
<evidence type="ECO:0000313" key="8">
    <source>
        <dbReference type="EMBL" id="KAH9359913.1"/>
    </source>
</evidence>
<name>A0A9J6FC75_HAELO</name>
<dbReference type="AlphaFoldDB" id="A0A9J6FC75"/>
<dbReference type="InterPro" id="IPR011011">
    <property type="entry name" value="Znf_FYVE_PHD"/>
</dbReference>
<dbReference type="PROSITE" id="PS50966">
    <property type="entry name" value="ZF_SWIM"/>
    <property type="match status" value="1"/>
</dbReference>
<dbReference type="Pfam" id="PF21599">
    <property type="entry name" value="ZSWIM3_N"/>
    <property type="match status" value="1"/>
</dbReference>
<gene>
    <name evidence="8" type="ORF">HPB48_013806</name>
</gene>
<dbReference type="InterPro" id="IPR013083">
    <property type="entry name" value="Znf_RING/FYVE/PHD"/>
</dbReference>
<feature type="domain" description="SWIM-type" evidence="7">
    <location>
        <begin position="495"/>
        <end position="534"/>
    </location>
</feature>
<dbReference type="InterPro" id="IPR001965">
    <property type="entry name" value="Znf_PHD"/>
</dbReference>
<organism evidence="8 9">
    <name type="scientific">Haemaphysalis longicornis</name>
    <name type="common">Bush tick</name>
    <dbReference type="NCBI Taxonomy" id="44386"/>
    <lineage>
        <taxon>Eukaryota</taxon>
        <taxon>Metazoa</taxon>
        <taxon>Ecdysozoa</taxon>
        <taxon>Arthropoda</taxon>
        <taxon>Chelicerata</taxon>
        <taxon>Arachnida</taxon>
        <taxon>Acari</taxon>
        <taxon>Parasitiformes</taxon>
        <taxon>Ixodida</taxon>
        <taxon>Ixodoidea</taxon>
        <taxon>Ixodidae</taxon>
        <taxon>Haemaphysalinae</taxon>
        <taxon>Haemaphysalis</taxon>
    </lineage>
</organism>
<reference evidence="8 9" key="1">
    <citation type="journal article" date="2020" name="Cell">
        <title>Large-Scale Comparative Analyses of Tick Genomes Elucidate Their Genetic Diversity and Vector Capacities.</title>
        <authorList>
            <consortium name="Tick Genome and Microbiome Consortium (TIGMIC)"/>
            <person name="Jia N."/>
            <person name="Wang J."/>
            <person name="Shi W."/>
            <person name="Du L."/>
            <person name="Sun Y."/>
            <person name="Zhan W."/>
            <person name="Jiang J.F."/>
            <person name="Wang Q."/>
            <person name="Zhang B."/>
            <person name="Ji P."/>
            <person name="Bell-Sakyi L."/>
            <person name="Cui X.M."/>
            <person name="Yuan T.T."/>
            <person name="Jiang B.G."/>
            <person name="Yang W.F."/>
            <person name="Lam T.T."/>
            <person name="Chang Q.C."/>
            <person name="Ding S.J."/>
            <person name="Wang X.J."/>
            <person name="Zhu J.G."/>
            <person name="Ruan X.D."/>
            <person name="Zhao L."/>
            <person name="Wei J.T."/>
            <person name="Ye R.Z."/>
            <person name="Que T.C."/>
            <person name="Du C.H."/>
            <person name="Zhou Y.H."/>
            <person name="Cheng J.X."/>
            <person name="Dai P.F."/>
            <person name="Guo W.B."/>
            <person name="Han X.H."/>
            <person name="Huang E.J."/>
            <person name="Li L.F."/>
            <person name="Wei W."/>
            <person name="Gao Y.C."/>
            <person name="Liu J.Z."/>
            <person name="Shao H.Z."/>
            <person name="Wang X."/>
            <person name="Wang C.C."/>
            <person name="Yang T.C."/>
            <person name="Huo Q.B."/>
            <person name="Li W."/>
            <person name="Chen H.Y."/>
            <person name="Chen S.E."/>
            <person name="Zhou L.G."/>
            <person name="Ni X.B."/>
            <person name="Tian J.H."/>
            <person name="Sheng Y."/>
            <person name="Liu T."/>
            <person name="Pan Y.S."/>
            <person name="Xia L.Y."/>
            <person name="Li J."/>
            <person name="Zhao F."/>
            <person name="Cao W.C."/>
        </authorList>
    </citation>
    <scope>NUCLEOTIDE SEQUENCE [LARGE SCALE GENOMIC DNA]</scope>
    <source>
        <strain evidence="8">HaeL-2018</strain>
    </source>
</reference>
<evidence type="ECO:0000256" key="5">
    <source>
        <dbReference type="SAM" id="MobiDB-lite"/>
    </source>
</evidence>
<dbReference type="InterPro" id="IPR052579">
    <property type="entry name" value="Zinc_finger_SWIM"/>
</dbReference>
<dbReference type="Gene3D" id="3.30.40.10">
    <property type="entry name" value="Zinc/RING finger domain, C3HC4 (zinc finger)"/>
    <property type="match status" value="1"/>
</dbReference>
<dbReference type="InterPro" id="IPR007527">
    <property type="entry name" value="Znf_SWIM"/>
</dbReference>
<accession>A0A9J6FC75</accession>
<dbReference type="PROSITE" id="PS50016">
    <property type="entry name" value="ZF_PHD_2"/>
    <property type="match status" value="1"/>
</dbReference>
<dbReference type="InterPro" id="IPR019786">
    <property type="entry name" value="Zinc_finger_PHD-type_CS"/>
</dbReference>
<dbReference type="PANTHER" id="PTHR31569">
    <property type="entry name" value="SWIM-TYPE DOMAIN-CONTAINING PROTEIN"/>
    <property type="match status" value="1"/>
</dbReference>
<dbReference type="OrthoDB" id="6504931at2759"/>
<keyword evidence="9" id="KW-1185">Reference proteome</keyword>
<dbReference type="InterPro" id="IPR048324">
    <property type="entry name" value="ZSWIM1-3_RNaseH-like"/>
</dbReference>
<keyword evidence="3" id="KW-0862">Zinc</keyword>
<evidence type="ECO:0000259" key="6">
    <source>
        <dbReference type="PROSITE" id="PS50016"/>
    </source>
</evidence>
<dbReference type="CDD" id="cd15489">
    <property type="entry name" value="PHD_SF"/>
    <property type="match status" value="1"/>
</dbReference>
<evidence type="ECO:0000256" key="3">
    <source>
        <dbReference type="ARBA" id="ARBA00022833"/>
    </source>
</evidence>
<dbReference type="Proteomes" id="UP000821853">
    <property type="component" value="Chromosome 1"/>
</dbReference>
<evidence type="ECO:0000256" key="2">
    <source>
        <dbReference type="ARBA" id="ARBA00022771"/>
    </source>
</evidence>
<dbReference type="VEuPathDB" id="VectorBase:HLOH_046899"/>
<dbReference type="InterPro" id="IPR006564">
    <property type="entry name" value="Znf_PMZ"/>
</dbReference>
<protein>
    <submittedName>
        <fullName evidence="8">Uncharacterized protein</fullName>
    </submittedName>
</protein>
<dbReference type="InterPro" id="IPR019787">
    <property type="entry name" value="Znf_PHD-finger"/>
</dbReference>
<sequence>MKVGDQFPTYGDLQAAVQRYGEEKLVHFYVRDCRSVTAARAKVKRFISDKLEKYQVLFCCIKGGKAFKSRSNGERTTSTFQEGCPAFIKCRASNDGNFLEVIEMNEDHNHDISKALYDHLPQSRALREPGAKEEASELLALNANKKLVKQRIEKKTGKLVLLKDLSNVGTSLRPLTRNDLMETAAILHKEYGTEYHVLADGEDFRGMLLSSKSMKSNMAAFPEFLGIDATYKLLEIRTPVYVLHVEDSNGQTETVCVAILVSETAPNLKWMLEKFKEVHPSWSKTKCIMADKDLLERELLKESFPNSRVLICVFHTLKTFRREIACNKMNITPKERDLALELLQRMVMAKSNEAFEKLQQEFDAKVCNEVRSYYDKNWRPIQDEWFTGPKFMAENFNNTTNNRIESLNGKLKSVIKRNSSLEEFVPSLFTVLNALGDERDHKALTSISKRPCQPSPDPDERMYEEALTPYANKLVREQMKLSANVVLTDHQDDMFTFKSSSGNTSTTATSCTCSFWNAMRLPCRHLFSARQMLGVSLFDRALFLERWSRAYYYAHQRAFVQQGSCTVEPSVSLQQATKPAKPMSQQEKYREVFPTCKYIAQLAAEETGDRYVSRVRALLALAKAWEEGHEVEVLEVLPQQANSPPPVAEVEYIQHDEDCRFPEADDCQLQPTNGNDLMDFIGAKAPELRADSTKLRGADSVDAVKLRNLVPFPSDSQVSDEVDLIEAEAPEAEAGSTERAGVANANAASSLEGVEAHNLVPSPSTSRVPDGSVHQKLKELKLPAKVKPRGRPKGAEKTVIGLPRRRQRGQKLTQKLQPFRDLAPKEKERRILLCLVPQGLHKGVLEGGALLGEDQVEMIPSRVPETVLDEEVDLDSVRKYFTEDGWLAVLDTVQTKKKNMKWRCNECRDLLGEDSSVACDLCLCWFHQVCSSLTSQDKNGPWFCQRCISNL</sequence>
<proteinExistence type="predicted"/>
<dbReference type="GO" id="GO:0008270">
    <property type="term" value="F:zinc ion binding"/>
    <property type="evidence" value="ECO:0007669"/>
    <property type="project" value="UniProtKB-KW"/>
</dbReference>
<dbReference type="Pfam" id="PF21056">
    <property type="entry name" value="ZSWIM1-3_RNaseH-like"/>
    <property type="match status" value="1"/>
</dbReference>
<comment type="caution">
    <text evidence="8">The sequence shown here is derived from an EMBL/GenBank/DDBJ whole genome shotgun (WGS) entry which is preliminary data.</text>
</comment>
<feature type="region of interest" description="Disordered" evidence="5">
    <location>
        <begin position="753"/>
        <end position="775"/>
    </location>
</feature>
<dbReference type="SMART" id="SM00249">
    <property type="entry name" value="PHD"/>
    <property type="match status" value="1"/>
</dbReference>
<dbReference type="OMA" id="GERRECF"/>
<dbReference type="EMBL" id="JABSTR010000001">
    <property type="protein sequence ID" value="KAH9359913.1"/>
    <property type="molecule type" value="Genomic_DNA"/>
</dbReference>